<dbReference type="OrthoDB" id="2413293at2"/>
<comment type="caution">
    <text evidence="2">The sequence shown here is derived from an EMBL/GenBank/DDBJ whole genome shotgun (WGS) entry which is preliminary data.</text>
</comment>
<evidence type="ECO:0000313" key="2">
    <source>
        <dbReference type="EMBL" id="TDM04614.1"/>
    </source>
</evidence>
<feature type="transmembrane region" description="Helical" evidence="1">
    <location>
        <begin position="20"/>
        <end position="50"/>
    </location>
</feature>
<protein>
    <submittedName>
        <fullName evidence="2">Uncharacterized protein</fullName>
    </submittedName>
</protein>
<dbReference type="EMBL" id="SCWD01000001">
    <property type="protein sequence ID" value="TDM04614.1"/>
    <property type="molecule type" value="Genomic_DNA"/>
</dbReference>
<dbReference type="InterPro" id="IPR049869">
    <property type="entry name" value="VraH"/>
</dbReference>
<keyword evidence="1" id="KW-0472">Membrane</keyword>
<name>A0A9Q8CQ00_9STAP</name>
<dbReference type="NCBIfam" id="NF033835">
    <property type="entry name" value="VraH_fam"/>
    <property type="match status" value="1"/>
</dbReference>
<dbReference type="Proteomes" id="UP000295280">
    <property type="component" value="Unassembled WGS sequence"/>
</dbReference>
<keyword evidence="1" id="KW-1133">Transmembrane helix</keyword>
<organism evidence="2 3">
    <name type="scientific">Macrococcus carouselicus</name>
    <dbReference type="NCBI Taxonomy" id="69969"/>
    <lineage>
        <taxon>Bacteria</taxon>
        <taxon>Bacillati</taxon>
        <taxon>Bacillota</taxon>
        <taxon>Bacilli</taxon>
        <taxon>Bacillales</taxon>
        <taxon>Staphylococcaceae</taxon>
        <taxon>Macrococcus</taxon>
    </lineage>
</organism>
<gene>
    <name evidence="2" type="ORF">ERX40_05430</name>
</gene>
<proteinExistence type="predicted"/>
<accession>A0A9Q8CQ00</accession>
<dbReference type="AlphaFoldDB" id="A0A9Q8CQ00"/>
<evidence type="ECO:0000256" key="1">
    <source>
        <dbReference type="SAM" id="Phobius"/>
    </source>
</evidence>
<keyword evidence="1" id="KW-0812">Transmembrane</keyword>
<sequence>MNIQMIIDYLKEKHWRTNDIVYVGSYMLIASIFTTPVLGIPIGLAAFLYFNDKENLDAYKREYNRHNK</sequence>
<reference evidence="2 3" key="1">
    <citation type="submission" date="2019-01" db="EMBL/GenBank/DDBJ databases">
        <title>Draft genome sequences of the type strains of six Macrococcus species.</title>
        <authorList>
            <person name="Mazhar S."/>
            <person name="Altermann E."/>
            <person name="Hill C."/>
            <person name="Mcauliffe O."/>
        </authorList>
    </citation>
    <scope>NUCLEOTIDE SEQUENCE [LARGE SCALE GENOMIC DNA]</scope>
    <source>
        <strain evidence="2 3">ATCC 51828</strain>
    </source>
</reference>
<evidence type="ECO:0000313" key="3">
    <source>
        <dbReference type="Proteomes" id="UP000295280"/>
    </source>
</evidence>
<dbReference type="RefSeq" id="WP_133417472.1">
    <property type="nucleotide sequence ID" value="NZ_SCWD01000001.1"/>
</dbReference>
<keyword evidence="3" id="KW-1185">Reference proteome</keyword>